<name>A0A1M7PQC1_9BURK</name>
<proteinExistence type="predicted"/>
<gene>
    <name evidence="1" type="ORF">SAMN05192549_105301</name>
</gene>
<dbReference type="Proteomes" id="UP000184339">
    <property type="component" value="Unassembled WGS sequence"/>
</dbReference>
<dbReference type="RefSeq" id="WP_072785142.1">
    <property type="nucleotide sequence ID" value="NZ_FRCX01000005.1"/>
</dbReference>
<keyword evidence="2" id="KW-1185">Reference proteome</keyword>
<sequence>MTAVVTNPNLTGVCTTNGNSSEITIILPFKNESAVDSSTIINSTKQFVDGNYHTADGRDISVNVALVNGAGGTVFHNGVATNDAAPRAYAEVGGNNVYLYPSSDNYTVAHELTHNIGLKDSYTEGSAGVVNQPGLMGTYGDHMNANEAAALYDNYCGGNAGIQIIGGGGGGGGGPRVEAMDSADCMFFDNYSGMQIY</sequence>
<dbReference type="STRING" id="551987.SAMN05192549_105301"/>
<dbReference type="EMBL" id="FRCX01000005">
    <property type="protein sequence ID" value="SHN19546.1"/>
    <property type="molecule type" value="Genomic_DNA"/>
</dbReference>
<reference evidence="2" key="1">
    <citation type="submission" date="2016-11" db="EMBL/GenBank/DDBJ databases">
        <authorList>
            <person name="Varghese N."/>
            <person name="Submissions S."/>
        </authorList>
    </citation>
    <scope>NUCLEOTIDE SEQUENCE [LARGE SCALE GENOMIC DNA]</scope>
    <source>
        <strain evidence="2">Sac-22</strain>
    </source>
</reference>
<evidence type="ECO:0000313" key="1">
    <source>
        <dbReference type="EMBL" id="SHN19546.1"/>
    </source>
</evidence>
<protein>
    <recommendedName>
        <fullName evidence="3">Metallo-peptidase family M12B Reprolysin-like</fullName>
    </recommendedName>
</protein>
<evidence type="ECO:0000313" key="2">
    <source>
        <dbReference type="Proteomes" id="UP000184339"/>
    </source>
</evidence>
<dbReference type="AlphaFoldDB" id="A0A1M7PQC1"/>
<organism evidence="1 2">
    <name type="scientific">Duganella sacchari</name>
    <dbReference type="NCBI Taxonomy" id="551987"/>
    <lineage>
        <taxon>Bacteria</taxon>
        <taxon>Pseudomonadati</taxon>
        <taxon>Pseudomonadota</taxon>
        <taxon>Betaproteobacteria</taxon>
        <taxon>Burkholderiales</taxon>
        <taxon>Oxalobacteraceae</taxon>
        <taxon>Telluria group</taxon>
        <taxon>Duganella</taxon>
    </lineage>
</organism>
<accession>A0A1M7PQC1</accession>
<evidence type="ECO:0008006" key="3">
    <source>
        <dbReference type="Google" id="ProtNLM"/>
    </source>
</evidence>